<dbReference type="Pfam" id="PF03466">
    <property type="entry name" value="LysR_substrate"/>
    <property type="match status" value="1"/>
</dbReference>
<dbReference type="RefSeq" id="WP_216127881.1">
    <property type="nucleotide sequence ID" value="NZ_CP064782.1"/>
</dbReference>
<dbReference type="FunFam" id="1.10.10.10:FF:000001">
    <property type="entry name" value="LysR family transcriptional regulator"/>
    <property type="match status" value="1"/>
</dbReference>
<organism evidence="6 7">
    <name type="scientific">Azospira inquinata</name>
    <dbReference type="NCBI Taxonomy" id="2785627"/>
    <lineage>
        <taxon>Bacteria</taxon>
        <taxon>Pseudomonadati</taxon>
        <taxon>Pseudomonadota</taxon>
        <taxon>Betaproteobacteria</taxon>
        <taxon>Rhodocyclales</taxon>
        <taxon>Rhodocyclaceae</taxon>
        <taxon>Azospira</taxon>
    </lineage>
</organism>
<keyword evidence="3" id="KW-0238">DNA-binding</keyword>
<dbReference type="InterPro" id="IPR050950">
    <property type="entry name" value="HTH-type_LysR_regulators"/>
</dbReference>
<dbReference type="InterPro" id="IPR000847">
    <property type="entry name" value="LysR_HTH_N"/>
</dbReference>
<reference evidence="6" key="1">
    <citation type="submission" date="2020-11" db="EMBL/GenBank/DDBJ databases">
        <title>Azospira inquinata sp. nov.</title>
        <authorList>
            <person name="Moe W.M."/>
            <person name="Mikes M.C."/>
        </authorList>
    </citation>
    <scope>NUCLEOTIDE SEQUENCE</scope>
    <source>
        <strain evidence="6">Azo-3</strain>
    </source>
</reference>
<dbReference type="EMBL" id="CP064782">
    <property type="protein sequence ID" value="QWT49183.1"/>
    <property type="molecule type" value="Genomic_DNA"/>
</dbReference>
<sequence length="311" mass="34279">MDVRALRYFVEVVRQSSFTKAAQVLFVTQPTISKMVRQLETELGTPLLIRQGRSFRLTDAGRVAFERGQDVLAAQARLQAELADLGALARGRLAIGLSPMVGSTFFAPVLRAYRMRHPQVELKIVEDGALAIETEIAHGRLDVGVTVLPTDQAQFETQPFAYSELCLLAPRDSPWSSWERVTMGDLAYESFILYNDDFVLSGRILEAGRRAGFTPAIASRSNQWDFIAALVGARLGVALLPRIVCEKLNPVQFCWVPLVEPLIPWHLALIWNKGGYLSHAGRAFVALTEETLGPGYAPREPASGRPVPPAP</sequence>
<dbReference type="PANTHER" id="PTHR30419">
    <property type="entry name" value="HTH-TYPE TRANSCRIPTIONAL REGULATOR YBHD"/>
    <property type="match status" value="1"/>
</dbReference>
<keyword evidence="2" id="KW-0805">Transcription regulation</keyword>
<dbReference type="PROSITE" id="PS50931">
    <property type="entry name" value="HTH_LYSR"/>
    <property type="match status" value="1"/>
</dbReference>
<proteinExistence type="inferred from homology"/>
<keyword evidence="4" id="KW-0804">Transcription</keyword>
<dbReference type="Pfam" id="PF00126">
    <property type="entry name" value="HTH_1"/>
    <property type="match status" value="1"/>
</dbReference>
<name>A0A975SMP9_9RHOO</name>
<feature type="domain" description="HTH lysR-type" evidence="5">
    <location>
        <begin position="1"/>
        <end position="58"/>
    </location>
</feature>
<evidence type="ECO:0000259" key="5">
    <source>
        <dbReference type="PROSITE" id="PS50931"/>
    </source>
</evidence>
<protein>
    <submittedName>
        <fullName evidence="6">LysR family transcriptional regulator</fullName>
    </submittedName>
</protein>
<dbReference type="AlphaFoldDB" id="A0A975SMP9"/>
<keyword evidence="7" id="KW-1185">Reference proteome</keyword>
<dbReference type="PANTHER" id="PTHR30419:SF8">
    <property type="entry name" value="NITROGEN ASSIMILATION TRANSCRIPTIONAL ACTIVATOR-RELATED"/>
    <property type="match status" value="1"/>
</dbReference>
<dbReference type="KEGG" id="aiq:Azoinq_00755"/>
<accession>A0A975SMP9</accession>
<evidence type="ECO:0000256" key="4">
    <source>
        <dbReference type="ARBA" id="ARBA00023163"/>
    </source>
</evidence>
<evidence type="ECO:0000313" key="7">
    <source>
        <dbReference type="Proteomes" id="UP000683428"/>
    </source>
</evidence>
<dbReference type="GO" id="GO:0003677">
    <property type="term" value="F:DNA binding"/>
    <property type="evidence" value="ECO:0007669"/>
    <property type="project" value="UniProtKB-KW"/>
</dbReference>
<dbReference type="CDD" id="cd08438">
    <property type="entry name" value="PBP2_CidR"/>
    <property type="match status" value="1"/>
</dbReference>
<evidence type="ECO:0000256" key="3">
    <source>
        <dbReference type="ARBA" id="ARBA00023125"/>
    </source>
</evidence>
<dbReference type="Proteomes" id="UP000683428">
    <property type="component" value="Chromosome"/>
</dbReference>
<evidence type="ECO:0000256" key="2">
    <source>
        <dbReference type="ARBA" id="ARBA00023015"/>
    </source>
</evidence>
<comment type="similarity">
    <text evidence="1">Belongs to the LysR transcriptional regulatory family.</text>
</comment>
<dbReference type="GO" id="GO:0003700">
    <property type="term" value="F:DNA-binding transcription factor activity"/>
    <property type="evidence" value="ECO:0007669"/>
    <property type="project" value="InterPro"/>
</dbReference>
<dbReference type="InterPro" id="IPR005119">
    <property type="entry name" value="LysR_subst-bd"/>
</dbReference>
<gene>
    <name evidence="6" type="ORF">Azoinq_00755</name>
</gene>
<evidence type="ECO:0000313" key="6">
    <source>
        <dbReference type="EMBL" id="QWT49183.1"/>
    </source>
</evidence>
<dbReference type="GO" id="GO:0005829">
    <property type="term" value="C:cytosol"/>
    <property type="evidence" value="ECO:0007669"/>
    <property type="project" value="TreeGrafter"/>
</dbReference>
<evidence type="ECO:0000256" key="1">
    <source>
        <dbReference type="ARBA" id="ARBA00009437"/>
    </source>
</evidence>